<dbReference type="SUPFAM" id="SSF50978">
    <property type="entry name" value="WD40 repeat-like"/>
    <property type="match status" value="1"/>
</dbReference>
<feature type="compositionally biased region" description="Basic and acidic residues" evidence="9">
    <location>
        <begin position="178"/>
        <end position="189"/>
    </location>
</feature>
<dbReference type="PANTHER" id="PTHR44215">
    <property type="entry name" value="WD REPEAT-CONTAINING PROTEIN 75"/>
    <property type="match status" value="1"/>
</dbReference>
<protein>
    <submittedName>
        <fullName evidence="10">WD40 repeat-like protein</fullName>
    </submittedName>
</protein>
<keyword evidence="5" id="KW-0677">Repeat</keyword>
<feature type="region of interest" description="Disordered" evidence="9">
    <location>
        <begin position="1013"/>
        <end position="1038"/>
    </location>
</feature>
<dbReference type="PROSITE" id="PS50082">
    <property type="entry name" value="WD_REPEATS_2"/>
    <property type="match status" value="1"/>
</dbReference>
<reference evidence="10" key="1">
    <citation type="journal article" date="2020" name="Stud. Mycol.">
        <title>101 Dothideomycetes genomes: a test case for predicting lifestyles and emergence of pathogens.</title>
        <authorList>
            <person name="Haridas S."/>
            <person name="Albert R."/>
            <person name="Binder M."/>
            <person name="Bloem J."/>
            <person name="Labutti K."/>
            <person name="Salamov A."/>
            <person name="Andreopoulos B."/>
            <person name="Baker S."/>
            <person name="Barry K."/>
            <person name="Bills G."/>
            <person name="Bluhm B."/>
            <person name="Cannon C."/>
            <person name="Castanera R."/>
            <person name="Culley D."/>
            <person name="Daum C."/>
            <person name="Ezra D."/>
            <person name="Gonzalez J."/>
            <person name="Henrissat B."/>
            <person name="Kuo A."/>
            <person name="Liang C."/>
            <person name="Lipzen A."/>
            <person name="Lutzoni F."/>
            <person name="Magnuson J."/>
            <person name="Mondo S."/>
            <person name="Nolan M."/>
            <person name="Ohm R."/>
            <person name="Pangilinan J."/>
            <person name="Park H.-J."/>
            <person name="Ramirez L."/>
            <person name="Alfaro M."/>
            <person name="Sun H."/>
            <person name="Tritt A."/>
            <person name="Yoshinaga Y."/>
            <person name="Zwiers L.-H."/>
            <person name="Turgeon B."/>
            <person name="Goodwin S."/>
            <person name="Spatafora J."/>
            <person name="Crous P."/>
            <person name="Grigoriev I."/>
        </authorList>
    </citation>
    <scope>NUCLEOTIDE SEQUENCE</scope>
    <source>
        <strain evidence="10">CBS 279.74</strain>
    </source>
</reference>
<evidence type="ECO:0000256" key="4">
    <source>
        <dbReference type="ARBA" id="ARBA00022574"/>
    </source>
</evidence>
<evidence type="ECO:0000256" key="1">
    <source>
        <dbReference type="ARBA" id="ARBA00004604"/>
    </source>
</evidence>
<gene>
    <name evidence="10" type="ORF">K504DRAFT_452648</name>
</gene>
<evidence type="ECO:0000256" key="3">
    <source>
        <dbReference type="ARBA" id="ARBA00022552"/>
    </source>
</evidence>
<feature type="compositionally biased region" description="Basic and acidic residues" evidence="9">
    <location>
        <begin position="140"/>
        <end position="149"/>
    </location>
</feature>
<keyword evidence="2" id="KW-0690">Ribosome biogenesis</keyword>
<dbReference type="Gene3D" id="2.130.10.10">
    <property type="entry name" value="YVTN repeat-like/Quinoprotein amine dehydrogenase"/>
    <property type="match status" value="3"/>
</dbReference>
<comment type="subcellular location">
    <subcellularLocation>
        <location evidence="1">Nucleus</location>
        <location evidence="1">Nucleolus</location>
    </subcellularLocation>
</comment>
<evidence type="ECO:0000256" key="6">
    <source>
        <dbReference type="ARBA" id="ARBA00023163"/>
    </source>
</evidence>
<dbReference type="SUPFAM" id="SSF69322">
    <property type="entry name" value="Tricorn protease domain 2"/>
    <property type="match status" value="1"/>
</dbReference>
<dbReference type="PROSITE" id="PS50294">
    <property type="entry name" value="WD_REPEATS_REGION"/>
    <property type="match status" value="1"/>
</dbReference>
<dbReference type="GO" id="GO:0003723">
    <property type="term" value="F:RNA binding"/>
    <property type="evidence" value="ECO:0007669"/>
    <property type="project" value="InterPro"/>
</dbReference>
<feature type="compositionally biased region" description="Basic and acidic residues" evidence="9">
    <location>
        <begin position="77"/>
        <end position="92"/>
    </location>
</feature>
<dbReference type="GO" id="GO:0045943">
    <property type="term" value="P:positive regulation of transcription by RNA polymerase I"/>
    <property type="evidence" value="ECO:0007669"/>
    <property type="project" value="InterPro"/>
</dbReference>
<dbReference type="OrthoDB" id="4096at2759"/>
<evidence type="ECO:0000313" key="10">
    <source>
        <dbReference type="EMBL" id="KAF2712463.1"/>
    </source>
</evidence>
<sequence length="1107" mass="122755">MADTTDSLALKRKREGKVPQRKRNKTDKKSKASLGGTDGEDLATPVSITEIPDQSKVVPPSTLPPKDEQNGSVAKPNWRDKLLNRPKKDAELVKNGTPLDLTLKTSPSPIPVAEVEDTLKAPNKGAELESKSPRKRIRNRNKESNKKQGSEGIDEPIQTPKKGEEAHERNVLPTETDVSLKAERGDRSSTRQQGKSKHTGKKSPWSLSTPLGGWFLPQDPVFSPDEKFILLANTRSLQIYSIETSLLVTSLPVGSGALTTYALSSTKPNQVYIANSAGLITLWDWVDKKKIGRWDIGTNVRQIVVATQPGTTQDLIFCHEIGNSHVINVHALRTRDQKAQTEFKRIVKTKSPISKIEVLAGGNILVVACVNSVLIGRRATHQETALQDYEYTFREFTTSKRITTLSSYIQLQNPLGEGKRPSQRQKDSLDLAVGDESGVIHLFEDILSVSARIEKGQKKGETTNADLDSLQPKRLHWHRDAVGSVKWSLDGNYVISGGDETVLVIWQLSTGQQQHLPHLTAAIENIVVSPSGASYAVSLANNSVIVLSTTELEAKTNITGVQSRRVDMEQMPRESDFSHYSFDVFSQVPMAVDPKNNHQVIFSMPSSQPRHQTKRLYPEPYVQTFDLATQTPISRQALTRNNATDPNMGPDGRRIQEPNLKFLQISHDGNWLATVDEWHPSQTDMGFLEEGVPEFNKEERSFRRESYLKFWEWNEKSLQWALQSRIDAPHFFEDVGAVAQVLDLAPDPSGLGFATVGEDRVVRIWRPKTRTRNGVIVRGANKTNKEGVVTWSLDRSVELSSKLDVLESSTGPRYLSSPRNSRLAFSADGSVLAAGVSWSSDSDPGVIQIIDTLTGAVRRSITELDVIALSCLGIIGRHLVVIGDSVTVWDMVLDQVVYCLPFNFTDVDQLDTSTLVRLAIDNNNGTFAIACPQFEKHKDSKPRGVRYFRKATSRIAVFDPQVPKPIWSTTVPEIVLSLVSARDGKGYIMLDSSSSIRWISPKASALQLITPPPEIVEPGLTDEANGRQEDHMDSDESEMREIGNRLGTLTGSEELLNSENDKPVVRPEQLKAIFEDKPSHVLPPVRDLFDAVVGLYARKPRAVVTSV</sequence>
<dbReference type="InterPro" id="IPR036322">
    <property type="entry name" value="WD40_repeat_dom_sf"/>
</dbReference>
<dbReference type="GO" id="GO:2000234">
    <property type="term" value="P:positive regulation of rRNA processing"/>
    <property type="evidence" value="ECO:0007669"/>
    <property type="project" value="TreeGrafter"/>
</dbReference>
<feature type="repeat" description="WD" evidence="8">
    <location>
        <begin position="475"/>
        <end position="516"/>
    </location>
</feature>
<dbReference type="InterPro" id="IPR053826">
    <property type="entry name" value="WDR75"/>
</dbReference>
<keyword evidence="4 8" id="KW-0853">WD repeat</keyword>
<dbReference type="EMBL" id="MU005766">
    <property type="protein sequence ID" value="KAF2712463.1"/>
    <property type="molecule type" value="Genomic_DNA"/>
</dbReference>
<dbReference type="InterPro" id="IPR001680">
    <property type="entry name" value="WD40_rpt"/>
</dbReference>
<evidence type="ECO:0000256" key="9">
    <source>
        <dbReference type="SAM" id="MobiDB-lite"/>
    </source>
</evidence>
<dbReference type="Proteomes" id="UP000799428">
    <property type="component" value="Unassembled WGS sequence"/>
</dbReference>
<evidence type="ECO:0000256" key="7">
    <source>
        <dbReference type="ARBA" id="ARBA00023242"/>
    </source>
</evidence>
<name>A0A6G1KIL6_9PLEO</name>
<evidence type="ECO:0000313" key="11">
    <source>
        <dbReference type="Proteomes" id="UP000799428"/>
    </source>
</evidence>
<keyword evidence="3" id="KW-0698">rRNA processing</keyword>
<dbReference type="InterPro" id="IPR015943">
    <property type="entry name" value="WD40/YVTN_repeat-like_dom_sf"/>
</dbReference>
<keyword evidence="7" id="KW-0539">Nucleus</keyword>
<evidence type="ECO:0000256" key="2">
    <source>
        <dbReference type="ARBA" id="ARBA00022517"/>
    </source>
</evidence>
<keyword evidence="6" id="KW-0804">Transcription</keyword>
<dbReference type="AlphaFoldDB" id="A0A6G1KIL6"/>
<dbReference type="SMART" id="SM00320">
    <property type="entry name" value="WD40"/>
    <property type="match status" value="3"/>
</dbReference>
<evidence type="ECO:0000256" key="8">
    <source>
        <dbReference type="PROSITE-ProRule" id="PRU00221"/>
    </source>
</evidence>
<dbReference type="GO" id="GO:0006364">
    <property type="term" value="P:rRNA processing"/>
    <property type="evidence" value="ECO:0007669"/>
    <property type="project" value="UniProtKB-KW"/>
</dbReference>
<dbReference type="PANTHER" id="PTHR44215:SF1">
    <property type="entry name" value="WD REPEAT-CONTAINING PROTEIN 75"/>
    <property type="match status" value="1"/>
</dbReference>
<feature type="compositionally biased region" description="Basic and acidic residues" evidence="9">
    <location>
        <begin position="161"/>
        <end position="170"/>
    </location>
</feature>
<accession>A0A6G1KIL6</accession>
<keyword evidence="11" id="KW-1185">Reference proteome</keyword>
<proteinExistence type="predicted"/>
<evidence type="ECO:0000256" key="5">
    <source>
        <dbReference type="ARBA" id="ARBA00022737"/>
    </source>
</evidence>
<organism evidence="10 11">
    <name type="scientific">Pleomassaria siparia CBS 279.74</name>
    <dbReference type="NCBI Taxonomy" id="1314801"/>
    <lineage>
        <taxon>Eukaryota</taxon>
        <taxon>Fungi</taxon>
        <taxon>Dikarya</taxon>
        <taxon>Ascomycota</taxon>
        <taxon>Pezizomycotina</taxon>
        <taxon>Dothideomycetes</taxon>
        <taxon>Pleosporomycetidae</taxon>
        <taxon>Pleosporales</taxon>
        <taxon>Pleomassariaceae</taxon>
        <taxon>Pleomassaria</taxon>
    </lineage>
</organism>
<feature type="compositionally biased region" description="Basic residues" evidence="9">
    <location>
        <begin position="10"/>
        <end position="28"/>
    </location>
</feature>
<dbReference type="GO" id="GO:0032040">
    <property type="term" value="C:small-subunit processome"/>
    <property type="evidence" value="ECO:0007669"/>
    <property type="project" value="InterPro"/>
</dbReference>
<dbReference type="Pfam" id="PF23869">
    <property type="entry name" value="Beta-prop_WDR75_1st"/>
    <property type="match status" value="1"/>
</dbReference>
<feature type="region of interest" description="Disordered" evidence="9">
    <location>
        <begin position="1"/>
        <end position="205"/>
    </location>
</feature>